<organism evidence="2 3">
    <name type="scientific">Aureibaculum marinum</name>
    <dbReference type="NCBI Taxonomy" id="2487930"/>
    <lineage>
        <taxon>Bacteria</taxon>
        <taxon>Pseudomonadati</taxon>
        <taxon>Bacteroidota</taxon>
        <taxon>Flavobacteriia</taxon>
        <taxon>Flavobacteriales</taxon>
        <taxon>Flavobacteriaceae</taxon>
        <taxon>Aureibaculum</taxon>
    </lineage>
</organism>
<accession>A0A3N4NU88</accession>
<dbReference type="Proteomes" id="UP000270856">
    <property type="component" value="Unassembled WGS sequence"/>
</dbReference>
<dbReference type="RefSeq" id="WP_123896124.1">
    <property type="nucleotide sequence ID" value="NZ_RPFJ01000002.1"/>
</dbReference>
<gene>
    <name evidence="2" type="ORF">EGM88_01360</name>
</gene>
<dbReference type="EMBL" id="RPFJ01000002">
    <property type="protein sequence ID" value="RPD99942.1"/>
    <property type="molecule type" value="Genomic_DNA"/>
</dbReference>
<reference evidence="2 3" key="1">
    <citation type="submission" date="2018-11" db="EMBL/GenBank/DDBJ databases">
        <title>Aureibaculum marinum gen. nov., sp. nov., a member of the family Flavobacteriaceae isolated from the Bohai Sea.</title>
        <authorList>
            <person name="Ji X."/>
        </authorList>
    </citation>
    <scope>NUCLEOTIDE SEQUENCE [LARGE SCALE GENOMIC DNA]</scope>
    <source>
        <strain evidence="2 3">BH-SD17</strain>
    </source>
</reference>
<dbReference type="AlphaFoldDB" id="A0A3N4NU88"/>
<evidence type="ECO:0000313" key="2">
    <source>
        <dbReference type="EMBL" id="RPD99942.1"/>
    </source>
</evidence>
<keyword evidence="1" id="KW-0472">Membrane</keyword>
<keyword evidence="3" id="KW-1185">Reference proteome</keyword>
<comment type="caution">
    <text evidence="2">The sequence shown here is derived from an EMBL/GenBank/DDBJ whole genome shotgun (WGS) entry which is preliminary data.</text>
</comment>
<keyword evidence="1" id="KW-0812">Transmembrane</keyword>
<feature type="transmembrane region" description="Helical" evidence="1">
    <location>
        <begin position="33"/>
        <end position="57"/>
    </location>
</feature>
<sequence length="171" mass="19647">MFHKYIKLLIAASIIVWSVFEFADKHIGNGIALIFLSGIFIFFYFKNEFLLLAFLRLRKQDFAGAKKWLGYIKNPSAALVRKQEGYFNFLHGILVSQTNLTQAEKYFKKALSLGLSMSHDEAMAKLQLAGVAMTKRRKREATILIAEAKKLDKHGVLNDQIKMMKQQMKKI</sequence>
<name>A0A3N4NU88_9FLAO</name>
<evidence type="ECO:0000256" key="1">
    <source>
        <dbReference type="SAM" id="Phobius"/>
    </source>
</evidence>
<dbReference type="OrthoDB" id="1119469at2"/>
<proteinExistence type="predicted"/>
<keyword evidence="1" id="KW-1133">Transmembrane helix</keyword>
<evidence type="ECO:0000313" key="3">
    <source>
        <dbReference type="Proteomes" id="UP000270856"/>
    </source>
</evidence>
<protein>
    <submittedName>
        <fullName evidence="2">DUF2892 domain-containing protein</fullName>
    </submittedName>
</protein>